<dbReference type="RefSeq" id="WP_160763048.1">
    <property type="nucleotide sequence ID" value="NZ_WUPT01000001.1"/>
</dbReference>
<protein>
    <submittedName>
        <fullName evidence="1">TIGR02453 family protein</fullName>
    </submittedName>
</protein>
<dbReference type="InterPro" id="IPR015996">
    <property type="entry name" value="UCP028451"/>
</dbReference>
<organism evidence="1 2">
    <name type="scientific">Kangsaoukella pontilimi</name>
    <dbReference type="NCBI Taxonomy" id="2691042"/>
    <lineage>
        <taxon>Bacteria</taxon>
        <taxon>Pseudomonadati</taxon>
        <taxon>Pseudomonadota</taxon>
        <taxon>Alphaproteobacteria</taxon>
        <taxon>Rhodobacterales</taxon>
        <taxon>Paracoccaceae</taxon>
        <taxon>Kangsaoukella</taxon>
    </lineage>
</organism>
<dbReference type="PANTHER" id="PTHR36452:SF1">
    <property type="entry name" value="DUF2461 DOMAIN-CONTAINING PROTEIN"/>
    <property type="match status" value="1"/>
</dbReference>
<reference evidence="1 2" key="2">
    <citation type="submission" date="2020-03" db="EMBL/GenBank/DDBJ databases">
        <title>Kangsaoukella pontilimi gen. nov., sp. nov., a new member of the family Rhodobacteraceae isolated from a tidal mudflat.</title>
        <authorList>
            <person name="Kim I.S."/>
        </authorList>
    </citation>
    <scope>NUCLEOTIDE SEQUENCE [LARGE SCALE GENOMIC DNA]</scope>
    <source>
        <strain evidence="1 2">GH1-50</strain>
    </source>
</reference>
<dbReference type="NCBIfam" id="TIGR02453">
    <property type="entry name" value="TIGR02453 family protein"/>
    <property type="match status" value="1"/>
</dbReference>
<dbReference type="Proteomes" id="UP000480350">
    <property type="component" value="Unassembled WGS sequence"/>
</dbReference>
<comment type="caution">
    <text evidence="1">The sequence shown here is derived from an EMBL/GenBank/DDBJ whole genome shotgun (WGS) entry which is preliminary data.</text>
</comment>
<accession>A0A7C9MEM7</accession>
<gene>
    <name evidence="1" type="ORF">GQ651_04790</name>
</gene>
<dbReference type="EMBL" id="WUPT01000001">
    <property type="protein sequence ID" value="MXQ07156.1"/>
    <property type="molecule type" value="Genomic_DNA"/>
</dbReference>
<evidence type="ECO:0000313" key="2">
    <source>
        <dbReference type="Proteomes" id="UP000480350"/>
    </source>
</evidence>
<proteinExistence type="predicted"/>
<evidence type="ECO:0000313" key="1">
    <source>
        <dbReference type="EMBL" id="MXQ07156.1"/>
    </source>
</evidence>
<keyword evidence="2" id="KW-1185">Reference proteome</keyword>
<name>A0A7C9MEM7_9RHOB</name>
<dbReference type="AlphaFoldDB" id="A0A7C9MEM7"/>
<dbReference type="InterPro" id="IPR012808">
    <property type="entry name" value="CHP02453"/>
</dbReference>
<dbReference type="Pfam" id="PF09365">
    <property type="entry name" value="DUF2461"/>
    <property type="match status" value="1"/>
</dbReference>
<sequence length="219" mass="24200">MPITQKTFDFLADLDANNDKDWFEDNRDRYETAWRVPGLHLIEAVAEDMARLDPPLKAEARLNGSLRRINRDTRFSKDKTPYNARLHLVFWHGSHPNRAPGMHVVLSPEGVGYGAGQWAIEPPRLATLRDRIASDPSELLAALDAAGKVGCRMSAPDLARLPKGYDADGPAADLLRYKGFVARTHDAPAPASAIIGAGATDWVMEQTRALLPLIRWLSA</sequence>
<dbReference type="PIRSF" id="PIRSF028451">
    <property type="entry name" value="UCP028451"/>
    <property type="match status" value="1"/>
</dbReference>
<dbReference type="PANTHER" id="PTHR36452">
    <property type="entry name" value="CHROMOSOME 12, WHOLE GENOME SHOTGUN SEQUENCE"/>
    <property type="match status" value="1"/>
</dbReference>
<reference evidence="1 2" key="1">
    <citation type="submission" date="2019-12" db="EMBL/GenBank/DDBJ databases">
        <authorList>
            <person name="Lee S.D."/>
        </authorList>
    </citation>
    <scope>NUCLEOTIDE SEQUENCE [LARGE SCALE GENOMIC DNA]</scope>
    <source>
        <strain evidence="1 2">GH1-50</strain>
    </source>
</reference>